<dbReference type="Gene3D" id="3.30.160.60">
    <property type="entry name" value="Classic Zinc Finger"/>
    <property type="match status" value="7"/>
</dbReference>
<keyword evidence="4 8" id="KW-0863">Zinc-finger</keyword>
<feature type="domain" description="C2H2-type" evidence="10">
    <location>
        <begin position="343"/>
        <end position="370"/>
    </location>
</feature>
<dbReference type="EnsemblMetazoa" id="XM_038195718.1">
    <property type="protein sequence ID" value="XP_038051646.1"/>
    <property type="gene ID" value="LOC119724604"/>
</dbReference>
<dbReference type="FunFam" id="3.30.160.60:FF:001290">
    <property type="entry name" value="Zinc finger 45-like"/>
    <property type="match status" value="1"/>
</dbReference>
<feature type="region of interest" description="Disordered" evidence="9">
    <location>
        <begin position="495"/>
        <end position="545"/>
    </location>
</feature>
<dbReference type="OMA" id="HECPFAC"/>
<sequence length="582" mass="66025">MASSSSVEPKAHSVASIPKARKSFKGSAPKKLAENDREVSSQDFEDGILESTGVVDESSLIGEGEMLHGHFKEENNNDIGATGLKDNAAVRDVYDFEDEGGIDVTEEGIEENDFEGISSDEAKELFQKMPLQVQPVRIRKNLKTMQYECPACSFTSLYYSAVSNHTLIHTGEKPYQCKLCNYRARQRGHILIHMRIHSGKKPFKCSQCSYSTIQRNHLRVHMQVHSQDRPFQCPGCPYRSKHLSVLQMHIRKFKHNRTFRCEECDYATARKHNLIQHMSIHTGSKPYKCDMCPYESSQKGHLNVHMRSHTGEKPYMCHECPFASTVPKSLREHMGMHQGQRPHKCPHCSFSTSQSFSLKKHVALHIAEVKKFRCGLCSFCCSVKEDFLTHCAFHKPSTYSCPSCNFTTPIKHQYATHLMSHVHMNDSNSVPTADDLAPDPAPDQTENENSPTSKMTAVQQKLPQSSFRHQNGLGKKKSVYGRNGQKLKINIGSLVSKAKPSPTKMKIQQNAGSESPSSSRSSTPVFQDHYPSPRVQSFVEDQPSPNKSKRVFVCLYCDIELWTQEEWVSHEMRHFNSWPEIM</sequence>
<keyword evidence="2" id="KW-0479">Metal-binding</keyword>
<feature type="compositionally biased region" description="Basic and acidic residues" evidence="9">
    <location>
        <begin position="31"/>
        <end position="40"/>
    </location>
</feature>
<protein>
    <recommendedName>
        <fullName evidence="10">C2H2-type domain-containing protein</fullName>
    </recommendedName>
</protein>
<feature type="domain" description="C2H2-type" evidence="10">
    <location>
        <begin position="203"/>
        <end position="230"/>
    </location>
</feature>
<dbReference type="Pfam" id="PF00096">
    <property type="entry name" value="zf-C2H2"/>
    <property type="match status" value="2"/>
</dbReference>
<reference evidence="11" key="1">
    <citation type="submission" date="2022-11" db="UniProtKB">
        <authorList>
            <consortium name="EnsemblMetazoa"/>
        </authorList>
    </citation>
    <scope>IDENTIFICATION</scope>
</reference>
<dbReference type="RefSeq" id="XP_038051648.1">
    <property type="nucleotide sequence ID" value="XM_038195720.1"/>
</dbReference>
<dbReference type="FunFam" id="3.30.160.60:FF:000882">
    <property type="entry name" value="Predicted gene, 21060"/>
    <property type="match status" value="1"/>
</dbReference>
<feature type="domain" description="C2H2-type" evidence="10">
    <location>
        <begin position="175"/>
        <end position="202"/>
    </location>
</feature>
<evidence type="ECO:0000259" key="10">
    <source>
        <dbReference type="PROSITE" id="PS50157"/>
    </source>
</evidence>
<dbReference type="InterPro" id="IPR036236">
    <property type="entry name" value="Znf_C2H2_sf"/>
</dbReference>
<evidence type="ECO:0000256" key="2">
    <source>
        <dbReference type="ARBA" id="ARBA00022723"/>
    </source>
</evidence>
<dbReference type="EnsemblMetazoa" id="XM_038195719.1">
    <property type="protein sequence ID" value="XP_038051647.1"/>
    <property type="gene ID" value="LOC119724604"/>
</dbReference>
<evidence type="ECO:0000256" key="9">
    <source>
        <dbReference type="SAM" id="MobiDB-lite"/>
    </source>
</evidence>
<evidence type="ECO:0000313" key="12">
    <source>
        <dbReference type="Proteomes" id="UP000887568"/>
    </source>
</evidence>
<keyword evidence="5" id="KW-0862">Zinc</keyword>
<feature type="region of interest" description="Disordered" evidence="9">
    <location>
        <begin position="1"/>
        <end position="48"/>
    </location>
</feature>
<dbReference type="AlphaFoldDB" id="A0A913ZIM8"/>
<feature type="compositionally biased region" description="Low complexity" evidence="9">
    <location>
        <begin position="513"/>
        <end position="522"/>
    </location>
</feature>
<dbReference type="InterPro" id="IPR013087">
    <property type="entry name" value="Znf_C2H2_type"/>
</dbReference>
<feature type="region of interest" description="Disordered" evidence="9">
    <location>
        <begin position="425"/>
        <end position="482"/>
    </location>
</feature>
<comment type="subcellular location">
    <subcellularLocation>
        <location evidence="1">Nucleus</location>
    </subcellularLocation>
</comment>
<dbReference type="SUPFAM" id="SSF57667">
    <property type="entry name" value="beta-beta-alpha zinc fingers"/>
    <property type="match status" value="5"/>
</dbReference>
<dbReference type="PANTHER" id="PTHR24392:SF56">
    <property type="entry name" value="ZINC FINGER PROTEIN 510"/>
    <property type="match status" value="1"/>
</dbReference>
<evidence type="ECO:0000313" key="11">
    <source>
        <dbReference type="EnsemblMetazoa" id="XP_038051648.1"/>
    </source>
</evidence>
<evidence type="ECO:0000256" key="8">
    <source>
        <dbReference type="PROSITE-ProRule" id="PRU00042"/>
    </source>
</evidence>
<dbReference type="PROSITE" id="PS00028">
    <property type="entry name" value="ZINC_FINGER_C2H2_1"/>
    <property type="match status" value="1"/>
</dbReference>
<feature type="domain" description="C2H2-type" evidence="10">
    <location>
        <begin position="147"/>
        <end position="174"/>
    </location>
</feature>
<dbReference type="RefSeq" id="XP_038051646.1">
    <property type="nucleotide sequence ID" value="XM_038195718.1"/>
</dbReference>
<name>A0A913ZIM8_PATMI</name>
<dbReference type="GO" id="GO:0003677">
    <property type="term" value="F:DNA binding"/>
    <property type="evidence" value="ECO:0007669"/>
    <property type="project" value="UniProtKB-KW"/>
</dbReference>
<dbReference type="OrthoDB" id="10043029at2759"/>
<feature type="domain" description="C2H2-type" evidence="10">
    <location>
        <begin position="315"/>
        <end position="342"/>
    </location>
</feature>
<dbReference type="GO" id="GO:0005634">
    <property type="term" value="C:nucleus"/>
    <property type="evidence" value="ECO:0007669"/>
    <property type="project" value="UniProtKB-SubCell"/>
</dbReference>
<dbReference type="RefSeq" id="XP_038051647.1">
    <property type="nucleotide sequence ID" value="XM_038195719.1"/>
</dbReference>
<dbReference type="EnsemblMetazoa" id="XM_038195720.1">
    <property type="protein sequence ID" value="XP_038051648.1"/>
    <property type="gene ID" value="LOC119724604"/>
</dbReference>
<feature type="compositionally biased region" description="Polar residues" evidence="9">
    <location>
        <begin position="447"/>
        <end position="469"/>
    </location>
</feature>
<dbReference type="GO" id="GO:0008270">
    <property type="term" value="F:zinc ion binding"/>
    <property type="evidence" value="ECO:0007669"/>
    <property type="project" value="UniProtKB-KW"/>
</dbReference>
<keyword evidence="7" id="KW-0539">Nucleus</keyword>
<dbReference type="FunFam" id="3.30.160.60:FF:000630">
    <property type="entry name" value="Zinc finger protein 180"/>
    <property type="match status" value="1"/>
</dbReference>
<evidence type="ECO:0000256" key="1">
    <source>
        <dbReference type="ARBA" id="ARBA00004123"/>
    </source>
</evidence>
<dbReference type="PROSITE" id="PS50157">
    <property type="entry name" value="ZINC_FINGER_C2H2_2"/>
    <property type="match status" value="7"/>
</dbReference>
<feature type="domain" description="C2H2-type" evidence="10">
    <location>
        <begin position="259"/>
        <end position="286"/>
    </location>
</feature>
<feature type="domain" description="C2H2-type" evidence="10">
    <location>
        <begin position="287"/>
        <end position="314"/>
    </location>
</feature>
<keyword evidence="3" id="KW-0677">Repeat</keyword>
<organism evidence="11 12">
    <name type="scientific">Patiria miniata</name>
    <name type="common">Bat star</name>
    <name type="synonym">Asterina miniata</name>
    <dbReference type="NCBI Taxonomy" id="46514"/>
    <lineage>
        <taxon>Eukaryota</taxon>
        <taxon>Metazoa</taxon>
        <taxon>Echinodermata</taxon>
        <taxon>Eleutherozoa</taxon>
        <taxon>Asterozoa</taxon>
        <taxon>Asteroidea</taxon>
        <taxon>Valvatacea</taxon>
        <taxon>Valvatida</taxon>
        <taxon>Asterinidae</taxon>
        <taxon>Patiria</taxon>
    </lineage>
</organism>
<dbReference type="FunFam" id="3.30.160.60:FF:000448">
    <property type="entry name" value="RE1-silencing transcription factor A"/>
    <property type="match status" value="1"/>
</dbReference>
<keyword evidence="12" id="KW-1185">Reference proteome</keyword>
<dbReference type="Proteomes" id="UP000887568">
    <property type="component" value="Unplaced"/>
</dbReference>
<evidence type="ECO:0000256" key="3">
    <source>
        <dbReference type="ARBA" id="ARBA00022737"/>
    </source>
</evidence>
<dbReference type="GeneID" id="119724604"/>
<dbReference type="PANTHER" id="PTHR24392">
    <property type="entry name" value="ZINC FINGER PROTEIN"/>
    <property type="match status" value="1"/>
</dbReference>
<evidence type="ECO:0000256" key="4">
    <source>
        <dbReference type="ARBA" id="ARBA00022771"/>
    </source>
</evidence>
<evidence type="ECO:0000256" key="6">
    <source>
        <dbReference type="ARBA" id="ARBA00023125"/>
    </source>
</evidence>
<evidence type="ECO:0000256" key="7">
    <source>
        <dbReference type="ARBA" id="ARBA00023242"/>
    </source>
</evidence>
<dbReference type="SMART" id="SM00355">
    <property type="entry name" value="ZnF_C2H2"/>
    <property type="match status" value="11"/>
</dbReference>
<proteinExistence type="predicted"/>
<keyword evidence="6" id="KW-0238">DNA-binding</keyword>
<evidence type="ECO:0000256" key="5">
    <source>
        <dbReference type="ARBA" id="ARBA00022833"/>
    </source>
</evidence>
<dbReference type="Pfam" id="PF13909">
    <property type="entry name" value="zf-H2C2_5"/>
    <property type="match status" value="1"/>
</dbReference>
<accession>A0A913ZIM8</accession>